<feature type="compositionally biased region" description="Basic and acidic residues" evidence="14">
    <location>
        <begin position="3792"/>
        <end position="3806"/>
    </location>
</feature>
<feature type="compositionally biased region" description="Polar residues" evidence="14">
    <location>
        <begin position="5262"/>
        <end position="5288"/>
    </location>
</feature>
<feature type="region of interest" description="Disordered" evidence="14">
    <location>
        <begin position="3244"/>
        <end position="3271"/>
    </location>
</feature>
<feature type="compositionally biased region" description="Basic and acidic residues" evidence="14">
    <location>
        <begin position="392"/>
        <end position="408"/>
    </location>
</feature>
<dbReference type="InterPro" id="IPR051165">
    <property type="entry name" value="Multifunctional_ANK_Repeat"/>
</dbReference>
<dbReference type="OrthoDB" id="20872at2759"/>
<feature type="region of interest" description="Disordered" evidence="14">
    <location>
        <begin position="5995"/>
        <end position="6033"/>
    </location>
</feature>
<feature type="repeat" description="ANK" evidence="13">
    <location>
        <begin position="1874"/>
        <end position="1906"/>
    </location>
</feature>
<feature type="compositionally biased region" description="Low complexity" evidence="14">
    <location>
        <begin position="409"/>
        <end position="418"/>
    </location>
</feature>
<feature type="compositionally biased region" description="Low complexity" evidence="14">
    <location>
        <begin position="83"/>
        <end position="97"/>
    </location>
</feature>
<feature type="compositionally biased region" description="Basic and acidic residues" evidence="14">
    <location>
        <begin position="2893"/>
        <end position="3061"/>
    </location>
</feature>
<evidence type="ECO:0000313" key="18">
    <source>
        <dbReference type="Proteomes" id="UP000594260"/>
    </source>
</evidence>
<feature type="repeat" description="ANK" evidence="13">
    <location>
        <begin position="1511"/>
        <end position="1543"/>
    </location>
</feature>
<dbReference type="GO" id="GO:0016020">
    <property type="term" value="C:membrane"/>
    <property type="evidence" value="ECO:0007669"/>
    <property type="project" value="UniProtKB-ARBA"/>
</dbReference>
<evidence type="ECO:0000256" key="7">
    <source>
        <dbReference type="ARBA" id="ARBA00022737"/>
    </source>
</evidence>
<feature type="compositionally biased region" description="Low complexity" evidence="14">
    <location>
        <begin position="4115"/>
        <end position="4124"/>
    </location>
</feature>
<feature type="region of interest" description="Disordered" evidence="14">
    <location>
        <begin position="2812"/>
        <end position="3078"/>
    </location>
</feature>
<proteinExistence type="predicted"/>
<feature type="compositionally biased region" description="Polar residues" evidence="14">
    <location>
        <begin position="339"/>
        <end position="352"/>
    </location>
</feature>
<feature type="region of interest" description="Disordered" evidence="14">
    <location>
        <begin position="4482"/>
        <end position="4568"/>
    </location>
</feature>
<dbReference type="FunFam" id="2.60.220.30:FF:000001">
    <property type="entry name" value="Ankyrin-3 isoform 2"/>
    <property type="match status" value="1"/>
</dbReference>
<feature type="region of interest" description="Disordered" evidence="14">
    <location>
        <begin position="1051"/>
        <end position="1102"/>
    </location>
</feature>
<dbReference type="InParanoid" id="A0A7M7KIW1"/>
<evidence type="ECO:0000256" key="13">
    <source>
        <dbReference type="PROSITE-ProRule" id="PRU00023"/>
    </source>
</evidence>
<feature type="compositionally biased region" description="Basic and acidic residues" evidence="14">
    <location>
        <begin position="557"/>
        <end position="569"/>
    </location>
</feature>
<feature type="compositionally biased region" description="Low complexity" evidence="14">
    <location>
        <begin position="1084"/>
        <end position="1097"/>
    </location>
</feature>
<dbReference type="PROSITE" id="PS50088">
    <property type="entry name" value="ANK_REPEAT"/>
    <property type="match status" value="21"/>
</dbReference>
<dbReference type="FunFam" id="1.25.40.20:FF:000001">
    <property type="entry name" value="Ankyrin-2 isoform 2"/>
    <property type="match status" value="1"/>
</dbReference>
<feature type="compositionally biased region" description="Low complexity" evidence="14">
    <location>
        <begin position="1159"/>
        <end position="1171"/>
    </location>
</feature>
<feature type="compositionally biased region" description="Basic and acidic residues" evidence="14">
    <location>
        <begin position="4980"/>
        <end position="4994"/>
    </location>
</feature>
<dbReference type="Pfam" id="PF00531">
    <property type="entry name" value="Death"/>
    <property type="match status" value="1"/>
</dbReference>
<feature type="region of interest" description="Disordered" evidence="14">
    <location>
        <begin position="541"/>
        <end position="633"/>
    </location>
</feature>
<dbReference type="EnsemblMetazoa" id="XM_022811779">
    <property type="protein sequence ID" value="XP_022667514"/>
    <property type="gene ID" value="LOC111253008"/>
</dbReference>
<feature type="compositionally biased region" description="Basic and acidic residues" evidence="14">
    <location>
        <begin position="3572"/>
        <end position="3589"/>
    </location>
</feature>
<feature type="repeat" description="ANK" evidence="13">
    <location>
        <begin position="1349"/>
        <end position="1381"/>
    </location>
</feature>
<dbReference type="Pfam" id="PF00791">
    <property type="entry name" value="ZU5"/>
    <property type="match status" value="1"/>
</dbReference>
<feature type="repeat" description="ANK" evidence="13">
    <location>
        <begin position="1940"/>
        <end position="1972"/>
    </location>
</feature>
<dbReference type="SMART" id="SM00005">
    <property type="entry name" value="DEATH"/>
    <property type="match status" value="1"/>
</dbReference>
<feature type="compositionally biased region" description="Polar residues" evidence="14">
    <location>
        <begin position="1051"/>
        <end position="1066"/>
    </location>
</feature>
<dbReference type="FunFam" id="1.25.40.20:FF:000003">
    <property type="entry name" value="Ankyrin, isoform B"/>
    <property type="match status" value="1"/>
</dbReference>
<feature type="compositionally biased region" description="Basic and acidic residues" evidence="14">
    <location>
        <begin position="1067"/>
        <end position="1080"/>
    </location>
</feature>
<feature type="repeat" description="ANK" evidence="13">
    <location>
        <begin position="1808"/>
        <end position="1840"/>
    </location>
</feature>
<dbReference type="Gene3D" id="1.10.533.10">
    <property type="entry name" value="Death Domain, Fas"/>
    <property type="match status" value="1"/>
</dbReference>
<feature type="domain" description="Death" evidence="15">
    <location>
        <begin position="2701"/>
        <end position="2774"/>
    </location>
</feature>
<feature type="compositionally biased region" description="Low complexity" evidence="14">
    <location>
        <begin position="2861"/>
        <end position="2876"/>
    </location>
</feature>
<evidence type="ECO:0000313" key="17">
    <source>
        <dbReference type="EnsemblMetazoa" id="XP_022667514"/>
    </source>
</evidence>
<feature type="region of interest" description="Disordered" evidence="14">
    <location>
        <begin position="4258"/>
        <end position="4309"/>
    </location>
</feature>
<feature type="repeat" description="ANK" evidence="13">
    <location>
        <begin position="2006"/>
        <end position="2038"/>
    </location>
</feature>
<reference evidence="17" key="1">
    <citation type="submission" date="2021-01" db="UniProtKB">
        <authorList>
            <consortium name="EnsemblMetazoa"/>
        </authorList>
    </citation>
    <scope>IDENTIFICATION</scope>
</reference>
<dbReference type="FunFam" id="1.25.40.20:FF:000095">
    <property type="entry name" value="Ankyrin 2, isoform J"/>
    <property type="match status" value="1"/>
</dbReference>
<dbReference type="SUPFAM" id="SSF48403">
    <property type="entry name" value="Ankyrin repeat"/>
    <property type="match status" value="2"/>
</dbReference>
<feature type="compositionally biased region" description="Polar residues" evidence="14">
    <location>
        <begin position="3781"/>
        <end position="3791"/>
    </location>
</feature>
<feature type="region of interest" description="Disordered" evidence="14">
    <location>
        <begin position="4796"/>
        <end position="4831"/>
    </location>
</feature>
<evidence type="ECO:0000256" key="9">
    <source>
        <dbReference type="ARBA" id="ARBA00023043"/>
    </source>
</evidence>
<feature type="region of interest" description="Disordered" evidence="14">
    <location>
        <begin position="795"/>
        <end position="819"/>
    </location>
</feature>
<feature type="compositionally biased region" description="Polar residues" evidence="14">
    <location>
        <begin position="1137"/>
        <end position="1146"/>
    </location>
</feature>
<feature type="region of interest" description="Disordered" evidence="14">
    <location>
        <begin position="907"/>
        <end position="970"/>
    </location>
</feature>
<feature type="region of interest" description="Disordered" evidence="14">
    <location>
        <begin position="870"/>
        <end position="892"/>
    </location>
</feature>
<feature type="compositionally biased region" description="Polar residues" evidence="14">
    <location>
        <begin position="3491"/>
        <end position="3513"/>
    </location>
</feature>
<feature type="compositionally biased region" description="Polar residues" evidence="14">
    <location>
        <begin position="5198"/>
        <end position="5213"/>
    </location>
</feature>
<dbReference type="Gene3D" id="2.60.40.2660">
    <property type="match status" value="1"/>
</dbReference>
<evidence type="ECO:0000256" key="4">
    <source>
        <dbReference type="ARBA" id="ARBA00022490"/>
    </source>
</evidence>
<feature type="compositionally biased region" description="Basic and acidic residues" evidence="14">
    <location>
        <begin position="4168"/>
        <end position="4201"/>
    </location>
</feature>
<feature type="region of interest" description="Disordered" evidence="14">
    <location>
        <begin position="205"/>
        <end position="239"/>
    </location>
</feature>
<feature type="repeat" description="ANK" evidence="13">
    <location>
        <begin position="1973"/>
        <end position="2005"/>
    </location>
</feature>
<feature type="compositionally biased region" description="Polar residues" evidence="14">
    <location>
        <begin position="931"/>
        <end position="945"/>
    </location>
</feature>
<evidence type="ECO:0000259" key="15">
    <source>
        <dbReference type="PROSITE" id="PS50017"/>
    </source>
</evidence>
<feature type="compositionally biased region" description="Basic and acidic residues" evidence="14">
    <location>
        <begin position="6022"/>
        <end position="6033"/>
    </location>
</feature>
<dbReference type="GO" id="GO:0044218">
    <property type="term" value="C:other organism cell membrane"/>
    <property type="evidence" value="ECO:0007669"/>
    <property type="project" value="UniProtKB-KW"/>
</dbReference>
<feature type="region of interest" description="Disordered" evidence="14">
    <location>
        <begin position="5197"/>
        <end position="5395"/>
    </location>
</feature>
<feature type="compositionally biased region" description="Basic and acidic residues" evidence="14">
    <location>
        <begin position="4820"/>
        <end position="4831"/>
    </location>
</feature>
<feature type="compositionally biased region" description="Polar residues" evidence="14">
    <location>
        <begin position="4492"/>
        <end position="4502"/>
    </location>
</feature>
<feature type="compositionally biased region" description="Low complexity" evidence="14">
    <location>
        <begin position="6008"/>
        <end position="6018"/>
    </location>
</feature>
<keyword evidence="8" id="KW-0638">Presynaptic neurotoxin</keyword>
<feature type="compositionally biased region" description="Polar residues" evidence="14">
    <location>
        <begin position="5945"/>
        <end position="5959"/>
    </location>
</feature>
<keyword evidence="11" id="KW-0206">Cytoskeleton</keyword>
<feature type="region of interest" description="Disordered" evidence="14">
    <location>
        <begin position="3572"/>
        <end position="3637"/>
    </location>
</feature>
<name>A0A7M7KIW1_VARDE</name>
<keyword evidence="5" id="KW-1052">Target cell membrane</keyword>
<feature type="region of interest" description="Disordered" evidence="14">
    <location>
        <begin position="5132"/>
        <end position="5184"/>
    </location>
</feature>
<evidence type="ECO:0000256" key="12">
    <source>
        <dbReference type="ARBA" id="ARBA00023298"/>
    </source>
</evidence>
<dbReference type="InterPro" id="IPR036770">
    <property type="entry name" value="Ankyrin_rpt-contain_sf"/>
</dbReference>
<protein>
    <submittedName>
        <fullName evidence="17">Uncharacterized protein</fullName>
    </submittedName>
</protein>
<feature type="region of interest" description="Disordered" evidence="14">
    <location>
        <begin position="4737"/>
        <end position="4758"/>
    </location>
</feature>
<keyword evidence="7" id="KW-0677">Repeat</keyword>
<dbReference type="GO" id="GO:0005856">
    <property type="term" value="C:cytoskeleton"/>
    <property type="evidence" value="ECO:0007669"/>
    <property type="project" value="UniProtKB-SubCell"/>
</dbReference>
<dbReference type="Gene3D" id="2.60.220.30">
    <property type="match status" value="2"/>
</dbReference>
<dbReference type="SMART" id="SM00248">
    <property type="entry name" value="ANK"/>
    <property type="match status" value="22"/>
</dbReference>
<evidence type="ECO:0000256" key="5">
    <source>
        <dbReference type="ARBA" id="ARBA00022537"/>
    </source>
</evidence>
<evidence type="ECO:0000256" key="10">
    <source>
        <dbReference type="ARBA" id="ARBA00023136"/>
    </source>
</evidence>
<feature type="domain" description="ZU5" evidence="16">
    <location>
        <begin position="2363"/>
        <end position="2510"/>
    </location>
</feature>
<evidence type="ECO:0000256" key="1">
    <source>
        <dbReference type="ARBA" id="ARBA00004175"/>
    </source>
</evidence>
<feature type="repeat" description="ANK" evidence="13">
    <location>
        <begin position="1742"/>
        <end position="1774"/>
    </location>
</feature>
<accession>A0A7M7KIW1</accession>
<dbReference type="PANTHER" id="PTHR24123:SF141">
    <property type="entry name" value="ANKYRIN 2, ISOFORM U"/>
    <property type="match status" value="1"/>
</dbReference>
<feature type="compositionally biased region" description="Low complexity" evidence="14">
    <location>
        <begin position="5469"/>
        <end position="5500"/>
    </location>
</feature>
<dbReference type="InterPro" id="IPR000906">
    <property type="entry name" value="ZU5_dom"/>
</dbReference>
<dbReference type="FunFam" id="2.60.220.30:FF:000002">
    <property type="entry name" value="Ankyrin-3 isoform 2"/>
    <property type="match status" value="1"/>
</dbReference>
<evidence type="ECO:0000256" key="2">
    <source>
        <dbReference type="ARBA" id="ARBA00004245"/>
    </source>
</evidence>
<feature type="compositionally biased region" description="Polar residues" evidence="14">
    <location>
        <begin position="230"/>
        <end position="239"/>
    </location>
</feature>
<feature type="compositionally biased region" description="Polar residues" evidence="14">
    <location>
        <begin position="359"/>
        <end position="372"/>
    </location>
</feature>
<feature type="repeat" description="ANK" evidence="13">
    <location>
        <begin position="1610"/>
        <end position="1642"/>
    </location>
</feature>
<keyword evidence="10" id="KW-0472">Membrane</keyword>
<organism evidence="17 18">
    <name type="scientific">Varroa destructor</name>
    <name type="common">Honeybee mite</name>
    <dbReference type="NCBI Taxonomy" id="109461"/>
    <lineage>
        <taxon>Eukaryota</taxon>
        <taxon>Metazoa</taxon>
        <taxon>Ecdysozoa</taxon>
        <taxon>Arthropoda</taxon>
        <taxon>Chelicerata</taxon>
        <taxon>Arachnida</taxon>
        <taxon>Acari</taxon>
        <taxon>Parasitiformes</taxon>
        <taxon>Mesostigmata</taxon>
        <taxon>Gamasina</taxon>
        <taxon>Dermanyssoidea</taxon>
        <taxon>Varroidae</taxon>
        <taxon>Varroa</taxon>
    </lineage>
</organism>
<feature type="compositionally biased region" description="Basic and acidic residues" evidence="14">
    <location>
        <begin position="5175"/>
        <end position="5184"/>
    </location>
</feature>
<dbReference type="RefSeq" id="XP_022667514.1">
    <property type="nucleotide sequence ID" value="XM_022811779.1"/>
</dbReference>
<dbReference type="SUPFAM" id="SSF47986">
    <property type="entry name" value="DEATH domain"/>
    <property type="match status" value="1"/>
</dbReference>
<dbReference type="PROSITE" id="PS51145">
    <property type="entry name" value="ZU5"/>
    <property type="match status" value="2"/>
</dbReference>
<feature type="compositionally biased region" description="Basic and acidic residues" evidence="14">
    <location>
        <begin position="3991"/>
        <end position="4001"/>
    </location>
</feature>
<feature type="compositionally biased region" description="Polar residues" evidence="14">
    <location>
        <begin position="4074"/>
        <end position="4091"/>
    </location>
</feature>
<dbReference type="Pfam" id="PF12796">
    <property type="entry name" value="Ank_2"/>
    <property type="match status" value="8"/>
</dbReference>
<feature type="region of interest" description="Disordered" evidence="14">
    <location>
        <begin position="2145"/>
        <end position="2171"/>
    </location>
</feature>
<feature type="compositionally biased region" description="Low complexity" evidence="14">
    <location>
        <begin position="4919"/>
        <end position="4969"/>
    </location>
</feature>
<dbReference type="InterPro" id="IPR011029">
    <property type="entry name" value="DEATH-like_dom_sf"/>
</dbReference>
<feature type="region of interest" description="Disordered" evidence="14">
    <location>
        <begin position="1125"/>
        <end position="1179"/>
    </location>
</feature>
<feature type="compositionally biased region" description="Basic and acidic residues" evidence="14">
    <location>
        <begin position="3625"/>
        <end position="3637"/>
    </location>
</feature>
<keyword evidence="18" id="KW-1185">Reference proteome</keyword>
<feature type="region of interest" description="Disordered" evidence="14">
    <location>
        <begin position="5413"/>
        <end position="5453"/>
    </location>
</feature>
<feature type="region of interest" description="Disordered" evidence="14">
    <location>
        <begin position="5465"/>
        <end position="5513"/>
    </location>
</feature>
<dbReference type="SMART" id="SM00218">
    <property type="entry name" value="ZU5"/>
    <property type="match status" value="1"/>
</dbReference>
<feature type="region of interest" description="Disordered" evidence="14">
    <location>
        <begin position="325"/>
        <end position="423"/>
    </location>
</feature>
<feature type="compositionally biased region" description="Polar residues" evidence="14">
    <location>
        <begin position="3465"/>
        <end position="3481"/>
    </location>
</feature>
<evidence type="ECO:0000256" key="6">
    <source>
        <dbReference type="ARBA" id="ARBA00022553"/>
    </source>
</evidence>
<feature type="region of interest" description="Disordered" evidence="14">
    <location>
        <begin position="4341"/>
        <end position="4386"/>
    </location>
</feature>
<comment type="subcellular location">
    <subcellularLocation>
        <location evidence="2">Cytoplasm</location>
        <location evidence="2">Cytoskeleton</location>
    </subcellularLocation>
    <subcellularLocation>
        <location evidence="1">Target cell membrane</location>
    </subcellularLocation>
</comment>
<dbReference type="GO" id="GO:0006887">
    <property type="term" value="P:exocytosis"/>
    <property type="evidence" value="ECO:0007669"/>
    <property type="project" value="UniProtKB-KW"/>
</dbReference>
<feature type="region of interest" description="Disordered" evidence="14">
    <location>
        <begin position="3781"/>
        <end position="3815"/>
    </location>
</feature>
<keyword evidence="9 13" id="KW-0040">ANK repeat</keyword>
<feature type="region of interest" description="Disordered" evidence="14">
    <location>
        <begin position="3950"/>
        <end position="4201"/>
    </location>
</feature>
<dbReference type="InterPro" id="IPR040745">
    <property type="entry name" value="Ankyrin_UPA"/>
</dbReference>
<evidence type="ECO:0000256" key="8">
    <source>
        <dbReference type="ARBA" id="ARBA00023028"/>
    </source>
</evidence>
<dbReference type="Gene3D" id="1.25.40.20">
    <property type="entry name" value="Ankyrin repeat-containing domain"/>
    <property type="match status" value="3"/>
</dbReference>
<keyword evidence="4" id="KW-0963">Cytoplasm</keyword>
<dbReference type="KEGG" id="vde:111253008"/>
<evidence type="ECO:0000256" key="3">
    <source>
        <dbReference type="ARBA" id="ARBA00022483"/>
    </source>
</evidence>
<feature type="compositionally biased region" description="Basic and acidic residues" evidence="14">
    <location>
        <begin position="4341"/>
        <end position="4357"/>
    </location>
</feature>
<dbReference type="InterPro" id="IPR002110">
    <property type="entry name" value="Ankyrin_rpt"/>
</dbReference>
<feature type="repeat" description="ANK" evidence="13">
    <location>
        <begin position="1478"/>
        <end position="1510"/>
    </location>
</feature>
<dbReference type="Proteomes" id="UP000594260">
    <property type="component" value="Unplaced"/>
</dbReference>
<evidence type="ECO:0000259" key="16">
    <source>
        <dbReference type="PROSITE" id="PS51145"/>
    </source>
</evidence>
<dbReference type="Pfam" id="PF00023">
    <property type="entry name" value="Ank"/>
    <property type="match status" value="3"/>
</dbReference>
<dbReference type="PANTHER" id="PTHR24123">
    <property type="entry name" value="ANKYRIN REPEAT-CONTAINING"/>
    <property type="match status" value="1"/>
</dbReference>
<feature type="repeat" description="ANK" evidence="13">
    <location>
        <begin position="1577"/>
        <end position="1609"/>
    </location>
</feature>
<feature type="compositionally biased region" description="Low complexity" evidence="14">
    <location>
        <begin position="177"/>
        <end position="186"/>
    </location>
</feature>
<keyword evidence="8" id="KW-0528">Neurotoxin</keyword>
<feature type="compositionally biased region" description="Low complexity" evidence="14">
    <location>
        <begin position="4094"/>
        <end position="4107"/>
    </location>
</feature>
<keyword evidence="6" id="KW-0597">Phosphoprotein</keyword>
<dbReference type="CDD" id="cd08317">
    <property type="entry name" value="Death_ank"/>
    <property type="match status" value="1"/>
</dbReference>
<dbReference type="Pfam" id="PF17809">
    <property type="entry name" value="UPA_2"/>
    <property type="match status" value="1"/>
</dbReference>
<feature type="repeat" description="ANK" evidence="13">
    <location>
        <begin position="1643"/>
        <end position="1675"/>
    </location>
</feature>
<feature type="domain" description="ZU5" evidence="16">
    <location>
        <begin position="2204"/>
        <end position="2361"/>
    </location>
</feature>
<feature type="compositionally biased region" description="Basic and acidic residues" evidence="14">
    <location>
        <begin position="2812"/>
        <end position="2822"/>
    </location>
</feature>
<evidence type="ECO:0000256" key="14">
    <source>
        <dbReference type="SAM" id="MobiDB-lite"/>
    </source>
</evidence>
<feature type="compositionally biased region" description="Basic and acidic residues" evidence="14">
    <location>
        <begin position="5226"/>
        <end position="5236"/>
    </location>
</feature>
<feature type="repeat" description="ANK" evidence="13">
    <location>
        <begin position="1841"/>
        <end position="1873"/>
    </location>
</feature>
<feature type="compositionally biased region" description="Polar residues" evidence="14">
    <location>
        <begin position="878"/>
        <end position="887"/>
    </location>
</feature>
<dbReference type="InterPro" id="IPR000488">
    <property type="entry name" value="Death_dom"/>
</dbReference>
<feature type="compositionally biased region" description="Polar residues" evidence="14">
    <location>
        <begin position="4737"/>
        <end position="4756"/>
    </location>
</feature>
<feature type="compositionally biased region" description="Basic and acidic residues" evidence="14">
    <location>
        <begin position="3950"/>
        <end position="3981"/>
    </location>
</feature>
<feature type="repeat" description="ANK" evidence="13">
    <location>
        <begin position="1544"/>
        <end position="1576"/>
    </location>
</feature>
<keyword evidence="12" id="KW-1053">Target membrane</keyword>
<feature type="compositionally biased region" description="Polar residues" evidence="14">
    <location>
        <begin position="4281"/>
        <end position="4290"/>
    </location>
</feature>
<feature type="compositionally biased region" description="Low complexity" evidence="14">
    <location>
        <begin position="592"/>
        <end position="604"/>
    </location>
</feature>
<feature type="compositionally biased region" description="Low complexity" evidence="14">
    <location>
        <begin position="5245"/>
        <end position="5261"/>
    </location>
</feature>
<dbReference type="PRINTS" id="PR01415">
    <property type="entry name" value="ANKYRIN"/>
</dbReference>
<feature type="repeat" description="ANK" evidence="13">
    <location>
        <begin position="1316"/>
        <end position="1348"/>
    </location>
</feature>
<dbReference type="GO" id="GO:0044231">
    <property type="term" value="C:host cell presynaptic membrane"/>
    <property type="evidence" value="ECO:0007669"/>
    <property type="project" value="UniProtKB-KW"/>
</dbReference>
<feature type="region of interest" description="Disordered" evidence="14">
    <location>
        <begin position="118"/>
        <end position="186"/>
    </location>
</feature>
<dbReference type="GO" id="GO:0007165">
    <property type="term" value="P:signal transduction"/>
    <property type="evidence" value="ECO:0007669"/>
    <property type="project" value="InterPro"/>
</dbReference>
<feature type="region of interest" description="Disordered" evidence="14">
    <location>
        <begin position="3376"/>
        <end position="3441"/>
    </location>
</feature>
<keyword evidence="8" id="KW-0800">Toxin</keyword>
<feature type="repeat" description="ANK" evidence="13">
    <location>
        <begin position="1382"/>
        <end position="1414"/>
    </location>
</feature>
<dbReference type="GeneID" id="111253008"/>
<feature type="repeat" description="ANK" evidence="13">
    <location>
        <begin position="1415"/>
        <end position="1440"/>
    </location>
</feature>
<feature type="repeat" description="ANK" evidence="13">
    <location>
        <begin position="1907"/>
        <end position="1939"/>
    </location>
</feature>
<feature type="region of interest" description="Disordered" evidence="14">
    <location>
        <begin position="4915"/>
        <end position="5012"/>
    </location>
</feature>
<dbReference type="PROSITE" id="PS50297">
    <property type="entry name" value="ANK_REP_REGION"/>
    <property type="match status" value="21"/>
</dbReference>
<keyword evidence="3" id="KW-0268">Exocytosis</keyword>
<feature type="region of interest" description="Disordered" evidence="14">
    <location>
        <begin position="5938"/>
        <end position="5959"/>
    </location>
</feature>
<feature type="region of interest" description="Disordered" evidence="14">
    <location>
        <begin position="3463"/>
        <end position="3516"/>
    </location>
</feature>
<feature type="repeat" description="ANK" evidence="13">
    <location>
        <begin position="1676"/>
        <end position="1708"/>
    </location>
</feature>
<feature type="compositionally biased region" description="Basic and acidic residues" evidence="14">
    <location>
        <begin position="5995"/>
        <end position="6007"/>
    </location>
</feature>
<feature type="compositionally biased region" description="Polar residues" evidence="14">
    <location>
        <begin position="136"/>
        <end position="147"/>
    </location>
</feature>
<feature type="compositionally biased region" description="Low complexity" evidence="14">
    <location>
        <begin position="5354"/>
        <end position="5373"/>
    </location>
</feature>
<feature type="compositionally biased region" description="Basic and acidic residues" evidence="14">
    <location>
        <begin position="4260"/>
        <end position="4272"/>
    </location>
</feature>
<evidence type="ECO:0000256" key="11">
    <source>
        <dbReference type="ARBA" id="ARBA00023212"/>
    </source>
</evidence>
<feature type="region of interest" description="Disordered" evidence="14">
    <location>
        <begin position="83"/>
        <end position="105"/>
    </location>
</feature>
<feature type="repeat" description="ANK" evidence="13">
    <location>
        <begin position="1775"/>
        <end position="1807"/>
    </location>
</feature>
<dbReference type="PROSITE" id="PS50017">
    <property type="entry name" value="DEATH_DOMAIN"/>
    <property type="match status" value="1"/>
</dbReference>
<feature type="compositionally biased region" description="Low complexity" evidence="14">
    <location>
        <begin position="3597"/>
        <end position="3618"/>
    </location>
</feature>
<feature type="repeat" description="ANK" evidence="13">
    <location>
        <begin position="1709"/>
        <end position="1741"/>
    </location>
</feature>
<sequence length="6033" mass="655751">MTIDNVKDETWIRIASRWLGYVALAWVSYLIYQASGISISEQLARLSERRKPSSNPQIRVIPATPSALEKRLDEVFSASAVSSNQANNANAQQSAPSTTSSVPSEWVRLASRKQNKSNFVLHSPKRVKNNEVPDGSISSSAAVSVNRTETDSDTGDLLQKAAARNQDDDVDHKQKKPQQQLSQRQIAQSVNADFQLPEAIVSDEASVMRSPATPRVTSSMPTEARGPTEAPSTSLVGSSCSKNFDDRLCDLANRFHVTRCSFSVDKATSFGVPVTLLTPEDVCPPDTLIATDLTSANNDHYSSTNNKNNNTQHDHQYQYHIVTTPTHGTGKGAEPAAPSNDQVASEYESLTETAVAVDKSTSLNLVSQSNSGKRPGKHLTNNNGNGDAPLTSHEHDSINDNAHSHKNENNNNESNNNNTDPSYRAFQAHASHSANANTYCEVNGSGRLSPVASLLVCPDSDNALSCSSSSNSNEIAVSVDNKTTATRSIVTNRTAVAAGASCASIQTKATVAHAVSTTTSTADASNQHVSLSDSFDKVVGASTNADAGDPATVAPFRDQDSSDRQDNRQQDSWGKTRLSHSILDLVDTDEGQQGQQQQQQQRPQQNHRQEPSGFQSRHMGNGESCPQLEQSSTSKQQLVNHSCTLQSGRGFADIGSVDMINERCGTDSRGDIHQPTAGQIGQARKLSPTIAAACRRTSTSGALAEDTYLSAADVSTATASRCVGLVPGRRTGGDPLLVQVLCDINDVDEYHQLTRRESVDEPWPLPGLPSFHSDVGSKADFGSDVFGLGHSERGTIETGVRKRTQPQERQGDLSSNRGNCAIKNKTSGLDGDFAVELDCSSVKTSGEVGGSKCRVQSPHSGNVTAAQVISDGEDKISSKSPEQTPENHVTESLKVKQEAEAVRWDLLRRSNTGQEKSDSLDSSCEEEGVAVNQQNDYLTGGTNEVDSAVSEKTKQQVSLPDFRTPPPWPRPTFHNDFSVGLETMDINANNNESINSQNEEISSVPQLHVINVLDGILFQGGVERRVLRTFESGGDYEMVYRDKLDRLTVGNDHSLNEMRSNSSTPDSTRDQRNRKAIREEDFSDLLPPLSPDPGYDSYSDRLLGSPDDCFERLVRSASPVQLRVITEEEEADRPQSAPISSNTKQSLGYEETTMVRVNSSATTAPTTTGTPSDKEDREPGRDVMAQIDSALMAQLSKKFDGITQMSDSDVNGFYVTRVATAKDVANAGASTQINDKANTEARSVDESGRMTKKAITDVLQPVVTESPMSECEANADDIEIMMDNSASFLRAARAGNLEKVLEYLKGSIDINTSNANGLNALHLASKEGHVPVVKELLHRGAEVNAATKKGNTALHIASLAGQTDVVRLLVEKGANVNAQSQNGFTPLYMAAQENHDAVVRLLLANNASQSLATEDGFTPLAVALQQGHDKVVAVLLENDAKGKVRLPALHIAAKKDDTKAAALLLQTHEHNPDVTSKSGFTPLHIAAHYGNANIAALLLEKGADVNFPAKHQITPLHVAAKWGKANMVKLLLEEGAKLDASTRDGLTPLHCAARSGHDQVVDQLIEKGAPITAKTKNGLAPLHMASQGDHVESAKILLNHKAPVDEITVDYLTALHVAAHCGHVGVAKLLLEKKADANSRALNGFTPLHIACKKNRIKVVELLLRHGASIEATTESGLTPLHVASFMGCMNIVIYLIQHGANADVPTVRGETPLHLAARANQTDIVRILLRNGAQVDTKAREQQTPLHIAARLGNTDIVGLLLQHGAHVDSATKDQYTALHIAAKEGQEDVVNMLLDHGASVTAKTKKGFTPLHLAAKYGNLRVAKLLLQKEADVDAQGKNGVTPLHVAAHYDHNDVALLLLEQGASPHAAAKNGYTSLHIAAKKNQMDIGSTLLEYGAKTNAESKAGFSALHLAVQEGHAEMAALLIEHGANVDAAAKNGLTPLHLCAQEDKVNVAAILAKHNARIDPATAAGYTPLHVACHFGQTNMIRFLLQHGADVNATTTHGYTPLHQAAQQGHTMIINLLLENRAQPNATTNQGQTALSIAQKLGYISVIETLKVVTETTVTTTTTVVTEEKYKVVAPETMHETFMSDSEDEGEQDNMMGDHSFKYLTADEMKSLGDDSLPIDVTRDERLHEAHVAHIASQQAATRPHGHIAPSAQEEDRLSPSHLDQSFAKAAPDNVEVKRTPVHAGGEGKLKWKTFLVSFMVDARGGAMRGCRHSGVRVIIPPRRASMPMRVTCRFIRKEKLAHPPPLMEGEACAARIIEMGPAGAKFLGPVVIEVPHFASLRGKEREIVILRSDNGEAWKEHTMEATEDAVSEVLNGSFDAQELNAMQDFNTNRVTRILTTDFPQYFAVVCRNRQEVHSIGPEGGMVSSTVVSQVQAIFPDGALTKKIKVGLQAQPIHTDVVTRLLGNRVAVSPIVTVEPRRRKFHKPITLTIPLPRAAHKGMTNQYSGDAPTLRLLCSITGGQTKAQWEDVTGSTPLTFVNDCVSFTTTVSARFWLIDCRQVSEVTKFAGELYQEAVLVPFMAKFVVFAKRHESLEAQLRVFCMTDDREEKTLESQEHFAEVAKSRDVEVLEGTQQYLEFAGNLVPITKSGEQLALTFEAFKENRVAFNARVKDMHQEPMGRVAFMKEPRSKHQDAPQTPVCNLNIKLPEPVEYMSVPLEKKYGFVQETGLRPQEMIHRGDLHLSDTARELGADWSALARQLNIPTQEIQQIKDEILNDNSQQALTMLRIWIQRMGPAATGNALEKALQNIGREDIVQKCMSNTEVVTDEVERALAKVHLSGAVPASVVTVTRTTLVTTSSADERDIMKDAESAEDTSSGSAKVKPTATPAPVDEFFGITRGPDDTQIEITSYSTTTSASSSTKTSLIEHSPMTKLQTSTTKIEAKKDRAPVPLSNKEKGPEPDVKVAARKESFEDKKPEPLKREEKKPSPKREIPPLKKEPPKKEKKDEPRKDSSMPVKKESPKKETAFKKDDSLKKEPVSKKEESAKKEVPKREDLTAFKKDAGTIKKEQSKKDEPKKEQSKKEELRKEVAAKKDSPKKEAPKKEEAKKIKSPIATPPERPKKAGVPFTESAAEGTIVPSMTTASHAIMSEIIKKTELPQAKVPTLKRGGTPVDELSAELLEQIVKDDKEFALKGTASTKAPVKLKGRNIMDVAPGGIMGRNVEIERYIKETAPEEVVIPEYRQETRAVTSKTMTISREGVIGELSEALKDFDASVPGLAPTGVTTQRTVTTHAHNSRGPVAPTELISHPSPEHRSSGPIITKIGGDEAERITTAVAIAPVTSAIQQQQSSQELQPTDAIIMSNIPPAGFQHTFDEAFSGTRYGSDGFPTSTVRESHEVVLPPDGTLPHAITKATTAAFVQEESQPGPIEISSKQQHESEAAASDADTSQVSVSSLPEDEGTASSGLQHLQGAAGKTSKEEQEDSGPGAEAMSFIEKKEYFETLATETVEVLSPTQRQDSVESGSFRQQSQERQDMLEASTSSTKTMSEQPEGQSKQQQNEETYEIKRLLVKTVEEGREVKEFVDLVKQERQLEAKAVTTEQPGIPGMKAKTRATVVETSIEKQQTEVSKRAPEHIELPTTDIKSQQQQQQQKQQQQSHPQAEQSSETAMDIHGSDESKAKQKVTDIDSCKASEVSSELPQAETKLSSVFGEKLFPSATIPKGEATLLDEKALEKFTVQDEFSVQEQQHAVHRVAEVLTNKTVVIQQSKDSLVMQETREESPQKDFTGYDVRTSPTLLAHKVHMPLTPELEREDMLRVEYASEELGSIQLETAETIQQEKSTERDADRLPKDEAEPSFTGDNEQPAFITELTETHTVGSPENVEDFYKVESPELVRAKQSVNRSALFQDVSDEPETITEERVFYTVETPEHTMTQEEAFSIKTDITTIMEETKVINVEVSSSKLTQGDDDTLLSQEVEQIATKLQEHESILAEVVELKEELPLTPESDKNKHKLESKDPTKEEIEKRMEQMSFSSPEEPSSHKDFDPLRRGSSLEALSDSEVAPKSVISEPSSGPAAHTRVDGSLEELSIASSKSFDPEQRGLSPDSELPAESLQCRVLPATTASITETASVLDSNTTKYEALSPDTPSAASAPPIDQYDRASSPGDDSSSEGSHKPTGQPVMTEQASAKLVERPEGALSPDDLSEASGPLAHPLKRAETPDSELKPSLDTDSSDFPKKEEPCKFSKLEQSELPFTEEFDLRQSPTMKAHAIRLNEDSADRLLHQEEYMEVLRTQELEAHSAQQKFLTADEPKERSKRPLQDLAEPPTTVFQEATPIQENLPELESEKGQWDSGYDFPKSPTMKAHIVKIASEDADRLLHQDEYMEVLRKQEEEQHEEIEEKGKLETSTSAKTTEDEDSGMPTDFNIRQSPTMKAHAVKLTDEDADRLLHQDEYMEVLQAHQAENQRVEYPEETTESSYVEQKSTLSECYDIRGSPTMKAHAVKLNETEVDRKLYAEEYMEVLRKREEKTEIVGGEQQKHCSPNEPSVASSDKKYDLHARNSLLKALSSSQFKPPIKGESSDTKDFSGLVPLEASSSTNDETMPRSEFDPCQLSRSSDPEKLLNRVEVLHLTMDAELPEDKNIGQPVKSEAATIATVSTAKEMESFDTQVSEHQMRTVETLGPLERFKGIENAAFQLEDDDEPINTPRGILDTMAKTLSEEQQSEAISESSMVERELSPETEVIQEMMQTIEPKCVSRTVQFGSAPVTTSNQVSSRENHDTLLTPSSIREQQHSRIQFNQSTPSVERLSEEIRSTQEKASTIVQEVTEKAAEIVSQLAAARIVAEPQSRQQQQQQEEERGSSPDTESFIDHEKDRSASDQLVRDVIEEIAEEDETSAECQPSLRTDHTQMKEKTILLSMDDFSSSLEDEIIETGSADSLEGELVETRATLTEFRHPVLQEMLHEESLSSSSSAGQQGVSSSATMVSSTSSATSMTTSTTSSTSVTTTSQSSESSAQSVLHQSLAAAQDTEHAGQDGRSRGLSEDISYNDTPQQQQQHHQMRPIAVASIECPMAFENVAFRDDSSSEARIEFRPGENTLVSELSEHVQRQQHICNVPSHPQQLSEQGQTVVGPVEFGSVMDQRASTFAASVEALTITETTVTTSTTSMTGSSDTVQLVKGSMLKQESRDESTLSQDITHSASDDDDDDEANRSDDGFNDNAMGSDRKSLSKEAECGDGVVVRMRRSMPQQQQDGGSTEGSSGDQEKRQSYLSEESSEKGDSERRQFASSSEPISSTTTATHTSTEYETASQGSKLSVSTTSSTYKTAQTSTQSTISDGSEHSASHFSTATTGGVGGELSDASDTILESPIGPVSTERPREGLWADAPKQSPPRELALGDVTASQQHVSQQQSGQPQGDESSSPMEELLRRYPYGLPSSGMTDMTEVDDEDYEAGYHSDKTVGMLRRKRLSPILDDHGSTPDADSASMKRSLGRGSERDDMSVCSLQEFERLEAEMAQSKNSVASSLESSSHLTGSLPPTQGLQGSMSGLAGSGSAGTSSGSRLAGDLLPAALSAGGQQPADFERLEREIHLEGLQGSVQQSEPDRAMAVIREQEIEMFSSQLNLGLNPDLEANASLSEGSPDSAVVTELQCSTGSLQSSRQPNVVSASADVVTSGVQIVIPKVSTAAGVGGESGSYEDGGNESLLDSLIEEIEQHHKREASQDEDKGIEPDSLAQVQTPDFPDSLSHSHGGEAALYDSLHEVKEIGEWDSFYEGKEGSGSGEVLGERVLSMSPTVTVQKTISHSNDGGTTLTTRTTVTKMIVTTGDADEFRELSASGSPIGQDTPGQGGYISIATTTTTSPRSQSAGDHSTTIIGSDQPDSGLFHSDDDYSMIPAVGQTTTAVSPTAVSSTRTIIPGSTSFAESTVDYLIEKRTSPLVSPELKGPCVEANVSLMMALQQQRPVGASSSPGANIPKQSSSAATAFTTTAPTASSVMPSSTSGDTSTTFADCKQTQGSQLLDEMMTAAESLSTTHTNVTTRTVTEIEHDSEGYPHEKTATITTTHKVTTGPDGKQHVEKTETRS</sequence>